<dbReference type="SUPFAM" id="SSF69635">
    <property type="entry name" value="Type III secretory system chaperone-like"/>
    <property type="match status" value="1"/>
</dbReference>
<evidence type="ECO:0000313" key="1">
    <source>
        <dbReference type="EMBL" id="MBB6562928.1"/>
    </source>
</evidence>
<dbReference type="CDD" id="cd16364">
    <property type="entry name" value="T3SC_I-like"/>
    <property type="match status" value="1"/>
</dbReference>
<comment type="caution">
    <text evidence="1">The sequence shown here is derived from an EMBL/GenBank/DDBJ whole genome shotgun (WGS) entry which is preliminary data.</text>
</comment>
<dbReference type="Pfam" id="PF05932">
    <property type="entry name" value="CesT"/>
    <property type="match status" value="1"/>
</dbReference>
<evidence type="ECO:0000313" key="2">
    <source>
        <dbReference type="Proteomes" id="UP000575083"/>
    </source>
</evidence>
<protein>
    <recommendedName>
        <fullName evidence="3">Tir chaperone protein (CesT) family protein</fullName>
    </recommendedName>
</protein>
<dbReference type="GO" id="GO:0030254">
    <property type="term" value="P:protein secretion by the type III secretion system"/>
    <property type="evidence" value="ECO:0007669"/>
    <property type="project" value="InterPro"/>
</dbReference>
<organism evidence="1 2">
    <name type="scientific">Acidovorax soli</name>
    <dbReference type="NCBI Taxonomy" id="592050"/>
    <lineage>
        <taxon>Bacteria</taxon>
        <taxon>Pseudomonadati</taxon>
        <taxon>Pseudomonadota</taxon>
        <taxon>Betaproteobacteria</taxon>
        <taxon>Burkholderiales</taxon>
        <taxon>Comamonadaceae</taxon>
        <taxon>Acidovorax</taxon>
    </lineage>
</organism>
<sequence length="149" mass="15746">MSEDAVAAVISALGESIGIPGLRPDAHGCCRLLFDGNQVVEIHPSSAQGRWLLSCVLRGRRADGPSELQLLMQGNHMGAGFGGGWAALDGQGQAVLHLPIPWTEATASALLQAIEMLLQNAERWMQRLSEGVMGAASLSHSARGLQLRV</sequence>
<reference evidence="1 2" key="1">
    <citation type="submission" date="2020-08" db="EMBL/GenBank/DDBJ databases">
        <title>Functional genomics of gut bacteria from endangered species of beetles.</title>
        <authorList>
            <person name="Carlos-Shanley C."/>
        </authorList>
    </citation>
    <scope>NUCLEOTIDE SEQUENCE [LARGE SCALE GENOMIC DNA]</scope>
    <source>
        <strain evidence="1 2">S00198</strain>
    </source>
</reference>
<dbReference type="RefSeq" id="WP_184863405.1">
    <property type="nucleotide sequence ID" value="NZ_JACHLK010000015.1"/>
</dbReference>
<name>A0A7X0PJ82_9BURK</name>
<accession>A0A7X0PJ82</accession>
<keyword evidence="2" id="KW-1185">Reference proteome</keyword>
<dbReference type="Proteomes" id="UP000575083">
    <property type="component" value="Unassembled WGS sequence"/>
</dbReference>
<dbReference type="InterPro" id="IPR010261">
    <property type="entry name" value="Tir_chaperone"/>
</dbReference>
<gene>
    <name evidence="1" type="ORF">HNP48_005645</name>
</gene>
<dbReference type="AlphaFoldDB" id="A0A7X0PJ82"/>
<dbReference type="EMBL" id="JACHLK010000015">
    <property type="protein sequence ID" value="MBB6562928.1"/>
    <property type="molecule type" value="Genomic_DNA"/>
</dbReference>
<proteinExistence type="predicted"/>
<evidence type="ECO:0008006" key="3">
    <source>
        <dbReference type="Google" id="ProtNLM"/>
    </source>
</evidence>
<dbReference type="Gene3D" id="3.30.1460.10">
    <property type="match status" value="1"/>
</dbReference>